<comment type="subcellular location">
    <subcellularLocation>
        <location evidence="18">Secreted</location>
    </subcellularLocation>
</comment>
<feature type="chain" id="PRO_5039961757" description="Peroxidase" evidence="18">
    <location>
        <begin position="18"/>
        <end position="326"/>
    </location>
</feature>
<evidence type="ECO:0000256" key="10">
    <source>
        <dbReference type="ARBA" id="ARBA00023004"/>
    </source>
</evidence>
<dbReference type="GO" id="GO:0046872">
    <property type="term" value="F:metal ion binding"/>
    <property type="evidence" value="ECO:0007669"/>
    <property type="project" value="UniProtKB-UniRule"/>
</dbReference>
<dbReference type="PANTHER" id="PTHR31517:SF84">
    <property type="entry name" value="PEROXIDASE"/>
    <property type="match status" value="1"/>
</dbReference>
<dbReference type="AlphaFoldDB" id="A0A9J5ZZA6"/>
<keyword evidence="10 15" id="KW-0408">Iron</keyword>
<dbReference type="EMBL" id="JACXVP010000003">
    <property type="protein sequence ID" value="KAG5617379.1"/>
    <property type="molecule type" value="Genomic_DNA"/>
</dbReference>
<organism evidence="20 21">
    <name type="scientific">Solanum commersonii</name>
    <name type="common">Commerson's wild potato</name>
    <name type="synonym">Commerson's nightshade</name>
    <dbReference type="NCBI Taxonomy" id="4109"/>
    <lineage>
        <taxon>Eukaryota</taxon>
        <taxon>Viridiplantae</taxon>
        <taxon>Streptophyta</taxon>
        <taxon>Embryophyta</taxon>
        <taxon>Tracheophyta</taxon>
        <taxon>Spermatophyta</taxon>
        <taxon>Magnoliopsida</taxon>
        <taxon>eudicotyledons</taxon>
        <taxon>Gunneridae</taxon>
        <taxon>Pentapetalae</taxon>
        <taxon>asterids</taxon>
        <taxon>lamiids</taxon>
        <taxon>Solanales</taxon>
        <taxon>Solanaceae</taxon>
        <taxon>Solanoideae</taxon>
        <taxon>Solaneae</taxon>
        <taxon>Solanum</taxon>
    </lineage>
</organism>
<evidence type="ECO:0000256" key="12">
    <source>
        <dbReference type="ARBA" id="ARBA00023180"/>
    </source>
</evidence>
<dbReference type="OrthoDB" id="2113341at2759"/>
<dbReference type="GO" id="GO:0006979">
    <property type="term" value="P:response to oxidative stress"/>
    <property type="evidence" value="ECO:0007669"/>
    <property type="project" value="UniProtKB-UniRule"/>
</dbReference>
<keyword evidence="6 18" id="KW-0349">Heme</keyword>
<comment type="similarity">
    <text evidence="18">Belongs to the peroxidase family. Classical plant (class III) peroxidase subfamily.</text>
</comment>
<feature type="binding site" evidence="15">
    <location>
        <position position="70"/>
    </location>
    <ligand>
        <name>Ca(2+)</name>
        <dbReference type="ChEBI" id="CHEBI:29108"/>
        <label>1</label>
    </ligand>
</feature>
<feature type="disulfide bond" evidence="17">
    <location>
        <begin position="68"/>
        <end position="73"/>
    </location>
</feature>
<protein>
    <recommendedName>
        <fullName evidence="4 18">Peroxidase</fullName>
        <ecNumber evidence="4 18">1.11.1.7</ecNumber>
    </recommendedName>
</protein>
<evidence type="ECO:0000313" key="21">
    <source>
        <dbReference type="Proteomes" id="UP000824120"/>
    </source>
</evidence>
<feature type="binding site" evidence="14">
    <location>
        <position position="162"/>
    </location>
    <ligand>
        <name>substrate</name>
    </ligand>
</feature>
<dbReference type="InterPro" id="IPR019794">
    <property type="entry name" value="Peroxidases_AS"/>
</dbReference>
<comment type="similarity">
    <text evidence="3">Belongs to the peroxidase family. Ascorbate peroxidase subfamily.</text>
</comment>
<keyword evidence="7 15" id="KW-0479">Metal-binding</keyword>
<evidence type="ECO:0000256" key="9">
    <source>
        <dbReference type="ARBA" id="ARBA00023002"/>
    </source>
</evidence>
<dbReference type="GO" id="GO:0140825">
    <property type="term" value="F:lactoperoxidase activity"/>
    <property type="evidence" value="ECO:0007669"/>
    <property type="project" value="UniProtKB-EC"/>
</dbReference>
<dbReference type="Pfam" id="PF00141">
    <property type="entry name" value="peroxidase"/>
    <property type="match status" value="1"/>
</dbReference>
<evidence type="ECO:0000256" key="18">
    <source>
        <dbReference type="RuleBase" id="RU362060"/>
    </source>
</evidence>
<dbReference type="FunFam" id="1.10.520.10:FF:000001">
    <property type="entry name" value="Peroxidase"/>
    <property type="match status" value="1"/>
</dbReference>
<dbReference type="PROSITE" id="PS00436">
    <property type="entry name" value="PEROXIDASE_2"/>
    <property type="match status" value="1"/>
</dbReference>
<dbReference type="PROSITE" id="PS50873">
    <property type="entry name" value="PEROXIDASE_4"/>
    <property type="match status" value="1"/>
</dbReference>
<keyword evidence="11 17" id="KW-1015">Disulfide bond</keyword>
<accession>A0A9J5ZZA6</accession>
<evidence type="ECO:0000256" key="1">
    <source>
        <dbReference type="ARBA" id="ARBA00000189"/>
    </source>
</evidence>
<dbReference type="PROSITE" id="PS00435">
    <property type="entry name" value="PEROXIDASE_1"/>
    <property type="match status" value="1"/>
</dbReference>
<keyword evidence="18" id="KW-0376">Hydrogen peroxide</keyword>
<keyword evidence="18" id="KW-0732">Signal</keyword>
<feature type="binding site" evidence="15">
    <location>
        <position position="193"/>
    </location>
    <ligand>
        <name>Ca(2+)</name>
        <dbReference type="ChEBI" id="CHEBI:29108"/>
        <label>2</label>
    </ligand>
</feature>
<evidence type="ECO:0000256" key="11">
    <source>
        <dbReference type="ARBA" id="ARBA00023157"/>
    </source>
</evidence>
<feature type="binding site" evidence="15">
    <location>
        <position position="253"/>
    </location>
    <ligand>
        <name>Ca(2+)</name>
        <dbReference type="ChEBI" id="CHEBI:29108"/>
        <label>2</label>
    </ligand>
</feature>
<reference evidence="20 21" key="1">
    <citation type="submission" date="2020-09" db="EMBL/GenBank/DDBJ databases">
        <title>De no assembly of potato wild relative species, Solanum commersonii.</title>
        <authorList>
            <person name="Cho K."/>
        </authorList>
    </citation>
    <scope>NUCLEOTIDE SEQUENCE [LARGE SCALE GENOMIC DNA]</scope>
    <source>
        <strain evidence="20">LZ3.2</strain>
        <tissue evidence="20">Leaf</tissue>
    </source>
</reference>
<keyword evidence="5 18" id="KW-0575">Peroxidase</keyword>
<keyword evidence="8 15" id="KW-0106">Calcium</keyword>
<evidence type="ECO:0000256" key="6">
    <source>
        <dbReference type="ARBA" id="ARBA00022617"/>
    </source>
</evidence>
<feature type="binding site" evidence="15">
    <location>
        <position position="88"/>
    </location>
    <ligand>
        <name>Ca(2+)</name>
        <dbReference type="ChEBI" id="CHEBI:29108"/>
        <label>1</label>
    </ligand>
</feature>
<dbReference type="GO" id="GO:0020037">
    <property type="term" value="F:heme binding"/>
    <property type="evidence" value="ECO:0007669"/>
    <property type="project" value="UniProtKB-UniRule"/>
</dbReference>
<dbReference type="FunFam" id="1.10.420.10:FF:000006">
    <property type="entry name" value="Peroxidase"/>
    <property type="match status" value="1"/>
</dbReference>
<feature type="disulfide bond" evidence="17">
    <location>
        <begin position="121"/>
        <end position="321"/>
    </location>
</feature>
<comment type="function">
    <text evidence="2">Removal of H(2)O(2), oxidation of toxic reductants, biosynthesis and degradation of lignin, suberization, auxin catabolism, response to environmental stresses such as wounding, pathogen attack and oxidative stress. These functions might be dependent on each isozyme/isoform in each plant tissue.</text>
</comment>
<evidence type="ECO:0000256" key="13">
    <source>
        <dbReference type="PIRSR" id="PIRSR600823-1"/>
    </source>
</evidence>
<sequence length="326" mass="35315">KMSARILISALIFLVLCECMMLEAQLQVGFYDNSCSMAEFIVRQEVTNAFFINKGVAAGLVRMHFHDCFVRGCDGSVLIDSTPTNSAEKDSPANNPSLRGFEVIDSAKTRLESVCQGVVSCADIVAFAARDSVAITGGFGYEVPAGRRDGRISLASETRSLPPPTLNVDQLTQNFKNMGLTQEEMVTLSGAHTIGRSHCLAFSNRLYSFNSTTSQDPSLDPSYASQLKQQCPEGSTDASLVVPMNPVSPAITDECYYTDILANRGLFTSDQTLLTNPTTAIQVIQNARYPFLWKSKFASAMVKMGQIGVLTGTAGEIRANCRVINS</sequence>
<evidence type="ECO:0000256" key="5">
    <source>
        <dbReference type="ARBA" id="ARBA00022559"/>
    </source>
</evidence>
<feature type="binding site" evidence="15">
    <location>
        <position position="74"/>
    </location>
    <ligand>
        <name>Ca(2+)</name>
        <dbReference type="ChEBI" id="CHEBI:29108"/>
        <label>1</label>
    </ligand>
</feature>
<comment type="cofactor">
    <cofactor evidence="15 18">
        <name>heme b</name>
        <dbReference type="ChEBI" id="CHEBI:60344"/>
    </cofactor>
    <text evidence="15 18">Binds 1 heme b (iron(II)-protoporphyrin IX) group per subunit.</text>
</comment>
<dbReference type="Gene3D" id="1.10.420.10">
    <property type="entry name" value="Peroxidase, domain 2"/>
    <property type="match status" value="1"/>
</dbReference>
<feature type="disulfide bond" evidence="17">
    <location>
        <begin position="199"/>
        <end position="231"/>
    </location>
</feature>
<keyword evidence="18" id="KW-0964">Secreted</keyword>
<feature type="signal peptide" evidence="18">
    <location>
        <begin position="1"/>
        <end position="17"/>
    </location>
</feature>
<dbReference type="CDD" id="cd00693">
    <property type="entry name" value="secretory_peroxidase"/>
    <property type="match status" value="1"/>
</dbReference>
<feature type="binding site" evidence="15">
    <location>
        <position position="67"/>
    </location>
    <ligand>
        <name>Ca(2+)</name>
        <dbReference type="ChEBI" id="CHEBI:29108"/>
        <label>1</label>
    </ligand>
</feature>
<dbReference type="InterPro" id="IPR000823">
    <property type="entry name" value="Peroxidase_pln"/>
</dbReference>
<comment type="caution">
    <text evidence="20">The sequence shown here is derived from an EMBL/GenBank/DDBJ whole genome shotgun (WGS) entry which is preliminary data.</text>
</comment>
<comment type="cofactor">
    <cofactor evidence="15 18">
        <name>Ca(2+)</name>
        <dbReference type="ChEBI" id="CHEBI:29108"/>
    </cofactor>
    <text evidence="15 18">Binds 2 calcium ions per subunit.</text>
</comment>
<evidence type="ECO:0000256" key="2">
    <source>
        <dbReference type="ARBA" id="ARBA00002322"/>
    </source>
</evidence>
<feature type="active site" description="Proton acceptor" evidence="13">
    <location>
        <position position="66"/>
    </location>
</feature>
<dbReference type="PRINTS" id="PR00461">
    <property type="entry name" value="PLPEROXIDASE"/>
</dbReference>
<gene>
    <name evidence="20" type="ORF">H5410_017203</name>
</gene>
<comment type="catalytic activity">
    <reaction evidence="1 18">
        <text>2 a phenolic donor + H2O2 = 2 a phenolic radical donor + 2 H2O</text>
        <dbReference type="Rhea" id="RHEA:56136"/>
        <dbReference type="ChEBI" id="CHEBI:15377"/>
        <dbReference type="ChEBI" id="CHEBI:16240"/>
        <dbReference type="ChEBI" id="CHEBI:139520"/>
        <dbReference type="ChEBI" id="CHEBI:139521"/>
        <dbReference type="EC" id="1.11.1.7"/>
    </reaction>
</comment>
<dbReference type="InterPro" id="IPR019793">
    <property type="entry name" value="Peroxidases_heam-ligand_BS"/>
</dbReference>
<feature type="site" description="Transition state stabilizer" evidence="16">
    <location>
        <position position="62"/>
    </location>
</feature>
<evidence type="ECO:0000259" key="19">
    <source>
        <dbReference type="PROSITE" id="PS50873"/>
    </source>
</evidence>
<dbReference type="PRINTS" id="PR00458">
    <property type="entry name" value="PEROXIDASE"/>
</dbReference>
<evidence type="ECO:0000313" key="20">
    <source>
        <dbReference type="EMBL" id="KAG5617379.1"/>
    </source>
</evidence>
<keyword evidence="12" id="KW-0325">Glycoprotein</keyword>
<evidence type="ECO:0000256" key="14">
    <source>
        <dbReference type="PIRSR" id="PIRSR600823-2"/>
    </source>
</evidence>
<dbReference type="Proteomes" id="UP000824120">
    <property type="component" value="Chromosome 3"/>
</dbReference>
<keyword evidence="9 18" id="KW-0560">Oxidoreductase</keyword>
<feature type="domain" description="Plant heme peroxidase family profile" evidence="19">
    <location>
        <begin position="25"/>
        <end position="325"/>
    </location>
</feature>
<proteinExistence type="inferred from homology"/>
<evidence type="ECO:0000256" key="3">
    <source>
        <dbReference type="ARBA" id="ARBA00006873"/>
    </source>
</evidence>
<dbReference type="Gene3D" id="1.10.520.10">
    <property type="match status" value="1"/>
</dbReference>
<dbReference type="GO" id="GO:0005576">
    <property type="term" value="C:extracellular region"/>
    <property type="evidence" value="ECO:0007669"/>
    <property type="project" value="UniProtKB-SubCell"/>
</dbReference>
<feature type="non-terminal residue" evidence="20">
    <location>
        <position position="326"/>
    </location>
</feature>
<dbReference type="EC" id="1.11.1.7" evidence="4 18"/>
<evidence type="ECO:0000256" key="16">
    <source>
        <dbReference type="PIRSR" id="PIRSR600823-4"/>
    </source>
</evidence>
<feature type="disulfide bond" evidence="17">
    <location>
        <begin position="35"/>
        <end position="115"/>
    </location>
</feature>
<feature type="binding site" evidence="15">
    <location>
        <position position="76"/>
    </location>
    <ligand>
        <name>Ca(2+)</name>
        <dbReference type="ChEBI" id="CHEBI:29108"/>
        <label>1</label>
    </ligand>
</feature>
<dbReference type="GO" id="GO:0042744">
    <property type="term" value="P:hydrogen peroxide catabolic process"/>
    <property type="evidence" value="ECO:0007669"/>
    <property type="project" value="UniProtKB-KW"/>
</dbReference>
<dbReference type="InterPro" id="IPR033905">
    <property type="entry name" value="Secretory_peroxidase"/>
</dbReference>
<keyword evidence="21" id="KW-1185">Reference proteome</keyword>
<dbReference type="PANTHER" id="PTHR31517">
    <property type="match status" value="1"/>
</dbReference>
<feature type="binding site" description="axial binding residue" evidence="15">
    <location>
        <position position="192"/>
    </location>
    <ligand>
        <name>heme b</name>
        <dbReference type="ChEBI" id="CHEBI:60344"/>
    </ligand>
    <ligandPart>
        <name>Fe</name>
        <dbReference type="ChEBI" id="CHEBI:18248"/>
    </ligandPart>
</feature>
<evidence type="ECO:0000256" key="7">
    <source>
        <dbReference type="ARBA" id="ARBA00022723"/>
    </source>
</evidence>
<evidence type="ECO:0000256" key="4">
    <source>
        <dbReference type="ARBA" id="ARBA00012313"/>
    </source>
</evidence>
<feature type="binding site" evidence="15">
    <location>
        <position position="72"/>
    </location>
    <ligand>
        <name>Ca(2+)</name>
        <dbReference type="ChEBI" id="CHEBI:29108"/>
        <label>1</label>
    </ligand>
</feature>
<dbReference type="InterPro" id="IPR010255">
    <property type="entry name" value="Haem_peroxidase_sf"/>
</dbReference>
<evidence type="ECO:0000256" key="8">
    <source>
        <dbReference type="ARBA" id="ARBA00022837"/>
    </source>
</evidence>
<evidence type="ECO:0000256" key="17">
    <source>
        <dbReference type="PIRSR" id="PIRSR600823-5"/>
    </source>
</evidence>
<evidence type="ECO:0000256" key="15">
    <source>
        <dbReference type="PIRSR" id="PIRSR600823-3"/>
    </source>
</evidence>
<dbReference type="SUPFAM" id="SSF48113">
    <property type="entry name" value="Heme-dependent peroxidases"/>
    <property type="match status" value="1"/>
</dbReference>
<name>A0A9J5ZZA6_SOLCO</name>
<dbReference type="InterPro" id="IPR002016">
    <property type="entry name" value="Haem_peroxidase"/>
</dbReference>